<evidence type="ECO:0000313" key="2">
    <source>
        <dbReference type="Proteomes" id="UP001497527"/>
    </source>
</evidence>
<reference evidence="1 2" key="1">
    <citation type="submission" date="2024-05" db="EMBL/GenBank/DDBJ databases">
        <authorList>
            <person name="Duchaud E."/>
        </authorList>
    </citation>
    <scope>NUCLEOTIDE SEQUENCE [LARGE SCALE GENOMIC DNA]</scope>
    <source>
        <strain evidence="1">Ena-SAMPLE-TAB-13-05-2024-13:56:06:370-140308</strain>
    </source>
</reference>
<evidence type="ECO:0000313" key="1">
    <source>
        <dbReference type="EMBL" id="CAL2103263.1"/>
    </source>
</evidence>
<dbReference type="RefSeq" id="WP_348717377.1">
    <property type="nucleotide sequence ID" value="NZ_CAXJIO010000012.1"/>
</dbReference>
<comment type="caution">
    <text evidence="1">The sequence shown here is derived from an EMBL/GenBank/DDBJ whole genome shotgun (WGS) entry which is preliminary data.</text>
</comment>
<dbReference type="Proteomes" id="UP001497527">
    <property type="component" value="Unassembled WGS sequence"/>
</dbReference>
<keyword evidence="2" id="KW-1185">Reference proteome</keyword>
<name>A0ABP1EY29_9FLAO</name>
<accession>A0ABP1EY29</accession>
<evidence type="ECO:0008006" key="3">
    <source>
        <dbReference type="Google" id="ProtNLM"/>
    </source>
</evidence>
<dbReference type="PROSITE" id="PS51257">
    <property type="entry name" value="PROKAR_LIPOPROTEIN"/>
    <property type="match status" value="1"/>
</dbReference>
<dbReference type="EMBL" id="CAXJIO010000012">
    <property type="protein sequence ID" value="CAL2103263.1"/>
    <property type="molecule type" value="Genomic_DNA"/>
</dbReference>
<protein>
    <recommendedName>
        <fullName evidence="3">Lipocalin-like domain-containing protein</fullName>
    </recommendedName>
</protein>
<proteinExistence type="predicted"/>
<gene>
    <name evidence="1" type="ORF">T190423A01A_30377</name>
</gene>
<sequence>MKLKSLLSFSFILMLLSCTKNEIKLNNAPQLNLVGQWKVTQLKFTETVKSSIRGITSIEKTENIGSNFSLVYTFINSPNELDAHGFFDLEIINEWGKIDYSKDVKGIDGIYPPATWLLENNVITLKVPDFTQEIQVKNFTENKIELQYTYQRKNMNILNSDYTSKTSIYHLTLKRI</sequence>
<organism evidence="1 2">
    <name type="scientific">Tenacibaculum polynesiense</name>
    <dbReference type="NCBI Taxonomy" id="3137857"/>
    <lineage>
        <taxon>Bacteria</taxon>
        <taxon>Pseudomonadati</taxon>
        <taxon>Bacteroidota</taxon>
        <taxon>Flavobacteriia</taxon>
        <taxon>Flavobacteriales</taxon>
        <taxon>Flavobacteriaceae</taxon>
        <taxon>Tenacibaculum</taxon>
    </lineage>
</organism>